<protein>
    <submittedName>
        <fullName evidence="8">L-cystine uptake protein tcyP</fullName>
    </submittedName>
</protein>
<evidence type="ECO:0000256" key="1">
    <source>
        <dbReference type="ARBA" id="ARBA00004141"/>
    </source>
</evidence>
<comment type="subcellular location">
    <subcellularLocation>
        <location evidence="1">Membrane</location>
        <topology evidence="1">Multi-pass membrane protein</topology>
    </subcellularLocation>
</comment>
<dbReference type="STRING" id="1481914.JCM19241_1208"/>
<comment type="caution">
    <text evidence="8">The sequence shown here is derived from an EMBL/GenBank/DDBJ whole genome shotgun (WGS) entry which is preliminary data.</text>
</comment>
<accession>A0A0B8Q5H8</accession>
<evidence type="ECO:0000256" key="7">
    <source>
        <dbReference type="SAM" id="MobiDB-lite"/>
    </source>
</evidence>
<reference evidence="8 9" key="1">
    <citation type="submission" date="2015-01" db="EMBL/GenBank/DDBJ databases">
        <title>Vibrio sp. C94 JCM 19241 whole genome shotgun sequence.</title>
        <authorList>
            <person name="Sawabe T."/>
            <person name="Meirelles P."/>
            <person name="Feng G."/>
            <person name="Sayaka M."/>
            <person name="Hattori M."/>
            <person name="Ohkuma M."/>
        </authorList>
    </citation>
    <scope>NUCLEOTIDE SEQUENCE [LARGE SCALE GENOMIC DNA]</scope>
    <source>
        <strain evidence="9">JCM 19241</strain>
    </source>
</reference>
<keyword evidence="5" id="KW-1133">Transmembrane helix</keyword>
<dbReference type="PANTHER" id="PTHR42865">
    <property type="entry name" value="PROTON/GLUTAMATE-ASPARTATE SYMPORTER"/>
    <property type="match status" value="1"/>
</dbReference>
<dbReference type="EMBL" id="BBSC01000003">
    <property type="protein sequence ID" value="GAM74865.1"/>
    <property type="molecule type" value="Genomic_DNA"/>
</dbReference>
<dbReference type="Proteomes" id="UP000031666">
    <property type="component" value="Unassembled WGS sequence"/>
</dbReference>
<evidence type="ECO:0000256" key="3">
    <source>
        <dbReference type="ARBA" id="ARBA00022448"/>
    </source>
</evidence>
<dbReference type="SUPFAM" id="SSF118215">
    <property type="entry name" value="Proton glutamate symport protein"/>
    <property type="match status" value="1"/>
</dbReference>
<keyword evidence="4" id="KW-0812">Transmembrane</keyword>
<dbReference type="GO" id="GO:0015184">
    <property type="term" value="F:L-cystine transmembrane transporter activity"/>
    <property type="evidence" value="ECO:0007669"/>
    <property type="project" value="TreeGrafter"/>
</dbReference>
<name>A0A0B8Q5H8_9VIBR</name>
<feature type="region of interest" description="Disordered" evidence="7">
    <location>
        <begin position="72"/>
        <end position="94"/>
    </location>
</feature>
<sequence>MIAVIAIASFGIAGVGGGATFAAVAVLTIMGLDITVVAILVSIEALIDMARTALNISGSMLSGVMTAKSNGTLDKERYDSEHIPESRDPEQAVA</sequence>
<feature type="compositionally biased region" description="Basic and acidic residues" evidence="7">
    <location>
        <begin position="73"/>
        <end position="94"/>
    </location>
</feature>
<dbReference type="Gene3D" id="1.10.3860.10">
    <property type="entry name" value="Sodium:dicarboxylate symporter"/>
    <property type="match status" value="1"/>
</dbReference>
<dbReference type="InterPro" id="IPR001991">
    <property type="entry name" value="Na-dicarboxylate_symporter"/>
</dbReference>
<dbReference type="InterPro" id="IPR036458">
    <property type="entry name" value="Na:dicarbo_symporter_sf"/>
</dbReference>
<dbReference type="GO" id="GO:0015293">
    <property type="term" value="F:symporter activity"/>
    <property type="evidence" value="ECO:0007669"/>
    <property type="project" value="InterPro"/>
</dbReference>
<evidence type="ECO:0000256" key="2">
    <source>
        <dbReference type="ARBA" id="ARBA00006148"/>
    </source>
</evidence>
<evidence type="ECO:0000256" key="5">
    <source>
        <dbReference type="ARBA" id="ARBA00022989"/>
    </source>
</evidence>
<organism evidence="8 9">
    <name type="scientific">Vibrio ishigakensis</name>
    <dbReference type="NCBI Taxonomy" id="1481914"/>
    <lineage>
        <taxon>Bacteria</taxon>
        <taxon>Pseudomonadati</taxon>
        <taxon>Pseudomonadota</taxon>
        <taxon>Gammaproteobacteria</taxon>
        <taxon>Vibrionales</taxon>
        <taxon>Vibrionaceae</taxon>
        <taxon>Vibrio</taxon>
    </lineage>
</organism>
<proteinExistence type="inferred from homology"/>
<evidence type="ECO:0000256" key="6">
    <source>
        <dbReference type="ARBA" id="ARBA00023136"/>
    </source>
</evidence>
<dbReference type="AlphaFoldDB" id="A0A0B8Q5H8"/>
<evidence type="ECO:0000313" key="8">
    <source>
        <dbReference type="EMBL" id="GAM74865.1"/>
    </source>
</evidence>
<keyword evidence="3" id="KW-0813">Transport</keyword>
<dbReference type="GO" id="GO:0005886">
    <property type="term" value="C:plasma membrane"/>
    <property type="evidence" value="ECO:0007669"/>
    <property type="project" value="TreeGrafter"/>
</dbReference>
<comment type="similarity">
    <text evidence="2">Belongs to the dicarboxylate/amino acid:cation symporter (DAACS) (TC 2.A.23) family.</text>
</comment>
<dbReference type="PANTHER" id="PTHR42865:SF5">
    <property type="entry name" value="L-CYSTINE TRANSPORTER TCYP"/>
    <property type="match status" value="1"/>
</dbReference>
<dbReference type="Pfam" id="PF00375">
    <property type="entry name" value="SDF"/>
    <property type="match status" value="1"/>
</dbReference>
<gene>
    <name evidence="8" type="ORF">JCM19241_1208</name>
</gene>
<evidence type="ECO:0000313" key="9">
    <source>
        <dbReference type="Proteomes" id="UP000031666"/>
    </source>
</evidence>
<reference evidence="8 9" key="2">
    <citation type="submission" date="2015-01" db="EMBL/GenBank/DDBJ databases">
        <authorList>
            <consortium name="NBRP consortium"/>
            <person name="Sawabe T."/>
            <person name="Meirelles P."/>
            <person name="Feng G."/>
            <person name="Sayaka M."/>
            <person name="Hattori M."/>
            <person name="Ohkuma M."/>
        </authorList>
    </citation>
    <scope>NUCLEOTIDE SEQUENCE [LARGE SCALE GENOMIC DNA]</scope>
    <source>
        <strain evidence="9">JCM 19241</strain>
    </source>
</reference>
<keyword evidence="6" id="KW-0472">Membrane</keyword>
<evidence type="ECO:0000256" key="4">
    <source>
        <dbReference type="ARBA" id="ARBA00022692"/>
    </source>
</evidence>